<comment type="caution">
    <text evidence="2">The sequence shown here is derived from an EMBL/GenBank/DDBJ whole genome shotgun (WGS) entry which is preliminary data.</text>
</comment>
<keyword evidence="1" id="KW-1133">Transmembrane helix</keyword>
<keyword evidence="1" id="KW-0812">Transmembrane</keyword>
<organism evidence="2 3">
    <name type="scientific">Mucilaginibacter humi</name>
    <dbReference type="NCBI Taxonomy" id="2732510"/>
    <lineage>
        <taxon>Bacteria</taxon>
        <taxon>Pseudomonadati</taxon>
        <taxon>Bacteroidota</taxon>
        <taxon>Sphingobacteriia</taxon>
        <taxon>Sphingobacteriales</taxon>
        <taxon>Sphingobacteriaceae</taxon>
        <taxon>Mucilaginibacter</taxon>
    </lineage>
</organism>
<proteinExistence type="predicted"/>
<keyword evidence="1" id="KW-0472">Membrane</keyword>
<feature type="transmembrane region" description="Helical" evidence="1">
    <location>
        <begin position="6"/>
        <end position="25"/>
    </location>
</feature>
<dbReference type="EMBL" id="JABFCR010000001">
    <property type="protein sequence ID" value="NNU32998.1"/>
    <property type="molecule type" value="Genomic_DNA"/>
</dbReference>
<evidence type="ECO:0000313" key="3">
    <source>
        <dbReference type="Proteomes" id="UP000566071"/>
    </source>
</evidence>
<reference evidence="2 3" key="1">
    <citation type="submission" date="2020-05" db="EMBL/GenBank/DDBJ databases">
        <authorList>
            <person name="Khan S.A."/>
            <person name="Jeon C.O."/>
            <person name="Chun B.H."/>
        </authorList>
    </citation>
    <scope>NUCLEOTIDE SEQUENCE [LARGE SCALE GENOMIC DNA]</scope>
    <source>
        <strain evidence="2 3">S1162</strain>
    </source>
</reference>
<keyword evidence="3" id="KW-1185">Reference proteome</keyword>
<evidence type="ECO:0000256" key="1">
    <source>
        <dbReference type="SAM" id="Phobius"/>
    </source>
</evidence>
<sequence length="194" mass="22754">MPALFVFLLKVNIALIIFCLGYYLVLRKLTFYTLNRVYLGLGILFSSIYPLINIDDFLRRHQQIAKPVQQVVLNWKAPEQFIQQPGYWYWATIIFWLGAIVFAARLLVQLLSLYKLYRSSNPATIQDYEVRITTANISPFSFWQNIYINPDNLDAADLKSILQHEQVHVKEWHTLDILLAEISTVFYWFNPGFG</sequence>
<gene>
    <name evidence="2" type="ORF">HK413_00115</name>
</gene>
<dbReference type="Proteomes" id="UP000566071">
    <property type="component" value="Unassembled WGS sequence"/>
</dbReference>
<name>A0ABX1VYE9_9SPHI</name>
<evidence type="ECO:0000313" key="2">
    <source>
        <dbReference type="EMBL" id="NNU32998.1"/>
    </source>
</evidence>
<protein>
    <recommendedName>
        <fullName evidence="4">Peptidase M56 domain-containing protein</fullName>
    </recommendedName>
</protein>
<dbReference type="RefSeq" id="WP_175268702.1">
    <property type="nucleotide sequence ID" value="NZ_JABFCR010000001.1"/>
</dbReference>
<evidence type="ECO:0008006" key="4">
    <source>
        <dbReference type="Google" id="ProtNLM"/>
    </source>
</evidence>
<feature type="transmembrane region" description="Helical" evidence="1">
    <location>
        <begin position="37"/>
        <end position="54"/>
    </location>
</feature>
<feature type="transmembrane region" description="Helical" evidence="1">
    <location>
        <begin position="87"/>
        <end position="108"/>
    </location>
</feature>
<accession>A0ABX1VYE9</accession>